<dbReference type="AlphaFoldDB" id="A0A1H1Y578"/>
<dbReference type="OrthoDB" id="9797653at2"/>
<dbReference type="InterPro" id="IPR044855">
    <property type="entry name" value="CoA-Trfase_III_dom3_sf"/>
</dbReference>
<protein>
    <submittedName>
        <fullName evidence="2 3">Crotonobetainyl-CoA:carnitine CoA-transferase CaiB</fullName>
    </submittedName>
</protein>
<keyword evidence="5" id="KW-1185">Reference proteome</keyword>
<dbReference type="EMBL" id="LT629755">
    <property type="protein sequence ID" value="SDT16597.1"/>
    <property type="molecule type" value="Genomic_DNA"/>
</dbReference>
<proteinExistence type="predicted"/>
<reference evidence="3" key="2">
    <citation type="submission" date="2016-10" db="EMBL/GenBank/DDBJ databases">
        <authorList>
            <person name="de Groot N.N."/>
        </authorList>
    </citation>
    <scope>NUCLEOTIDE SEQUENCE [LARGE SCALE GENOMIC DNA]</scope>
    <source>
        <strain evidence="3">CPCC 202695</strain>
    </source>
</reference>
<sequence>MTDDLEALFGRPATGPLAGIVVADLSRVLAGPYATMLLADMGALVIKVEGPRGDDTRTWVPPERDGEGTYYLSVNRNKYSIALDFAEPEQLAIVHRIVERADVLVENFKPGGLQRFGLDFETLRARHPRLVYASITGFGTAGGIDLPGYDLLAQAVSGLMDVTGSPDGGPTKAGVALVDVITGLHATAGILAALNARHATRRGDRIEVNLLSSILSGMVNQTSAFVAGDVVPRRMGNAHPSLAPYEPFPTADRDLVLAVGNDAQFARLCEVLGMPQLADDAQYATMGARNRHRDALRDLLTDRLRTRGADEWFELLRAAGVPSGPILGVDGGVRFAESLGLDPVAPAGRGARVIPTVRHPIGYASGEVDYSQAPPHFDGDRERVLAWLDR</sequence>
<dbReference type="Proteomes" id="UP000199482">
    <property type="component" value="Chromosome I"/>
</dbReference>
<dbReference type="PANTHER" id="PTHR48207:SF3">
    <property type="entry name" value="SUCCINATE--HYDROXYMETHYLGLUTARATE COA-TRANSFERASE"/>
    <property type="match status" value="1"/>
</dbReference>
<dbReference type="Gene3D" id="3.30.1540.10">
    <property type="entry name" value="formyl-coa transferase, domain 3"/>
    <property type="match status" value="1"/>
</dbReference>
<dbReference type="GO" id="GO:0008410">
    <property type="term" value="F:CoA-transferase activity"/>
    <property type="evidence" value="ECO:0007669"/>
    <property type="project" value="TreeGrafter"/>
</dbReference>
<dbReference type="InterPro" id="IPR023606">
    <property type="entry name" value="CoA-Trfase_III_dom_1_sf"/>
</dbReference>
<evidence type="ECO:0000313" key="4">
    <source>
        <dbReference type="Proteomes" id="UP000199482"/>
    </source>
</evidence>
<dbReference type="Gene3D" id="3.40.50.10540">
    <property type="entry name" value="Crotonobetainyl-coa:carnitine coa-transferase, domain 1"/>
    <property type="match status" value="1"/>
</dbReference>
<reference evidence="2" key="3">
    <citation type="submission" date="2022-06" db="EMBL/GenBank/DDBJ databases">
        <title>Genomic Encyclopedia of Type Strains, Phase III (KMG-III): the genomes of soil and plant-associated and newly described type strains.</title>
        <authorList>
            <person name="Whitman W."/>
        </authorList>
    </citation>
    <scope>NUCLEOTIDE SEQUENCE</scope>
    <source>
        <strain evidence="2">CPCC 202695</strain>
    </source>
</reference>
<evidence type="ECO:0000313" key="5">
    <source>
        <dbReference type="Proteomes" id="UP000893823"/>
    </source>
</evidence>
<name>A0A1H1Y578_9MICO</name>
<gene>
    <name evidence="2" type="ORF">BCL57_000729</name>
    <name evidence="3" type="ORF">SAMN04489721_2660</name>
</gene>
<accession>A0A1H1Y578</accession>
<organism evidence="3 4">
    <name type="scientific">Agromyces flavus</name>
    <dbReference type="NCBI Taxonomy" id="589382"/>
    <lineage>
        <taxon>Bacteria</taxon>
        <taxon>Bacillati</taxon>
        <taxon>Actinomycetota</taxon>
        <taxon>Actinomycetes</taxon>
        <taxon>Micrococcales</taxon>
        <taxon>Microbacteriaceae</taxon>
        <taxon>Agromyces</taxon>
    </lineage>
</organism>
<evidence type="ECO:0000256" key="1">
    <source>
        <dbReference type="ARBA" id="ARBA00022679"/>
    </source>
</evidence>
<dbReference type="STRING" id="589382.SAMN04489721_2660"/>
<dbReference type="EMBL" id="SODL02000001">
    <property type="protein sequence ID" value="MCP2366587.1"/>
    <property type="molecule type" value="Genomic_DNA"/>
</dbReference>
<dbReference type="SUPFAM" id="SSF89796">
    <property type="entry name" value="CoA-transferase family III (CaiB/BaiF)"/>
    <property type="match status" value="1"/>
</dbReference>
<evidence type="ECO:0000313" key="2">
    <source>
        <dbReference type="EMBL" id="MCP2366587.1"/>
    </source>
</evidence>
<dbReference type="InterPro" id="IPR003673">
    <property type="entry name" value="CoA-Trfase_fam_III"/>
</dbReference>
<dbReference type="Pfam" id="PF02515">
    <property type="entry name" value="CoA_transf_3"/>
    <property type="match status" value="1"/>
</dbReference>
<dbReference type="PANTHER" id="PTHR48207">
    <property type="entry name" value="SUCCINATE--HYDROXYMETHYLGLUTARATE COA-TRANSFERASE"/>
    <property type="match status" value="1"/>
</dbReference>
<keyword evidence="1 3" id="KW-0808">Transferase</keyword>
<dbReference type="InterPro" id="IPR050483">
    <property type="entry name" value="CoA-transferase_III_domain"/>
</dbReference>
<dbReference type="Proteomes" id="UP000893823">
    <property type="component" value="Unassembled WGS sequence"/>
</dbReference>
<dbReference type="RefSeq" id="WP_092673304.1">
    <property type="nucleotide sequence ID" value="NZ_BMDN01000001.1"/>
</dbReference>
<reference evidence="4" key="1">
    <citation type="submission" date="2016-10" db="EMBL/GenBank/DDBJ databases">
        <authorList>
            <person name="Varghese N."/>
            <person name="Submissions S."/>
        </authorList>
    </citation>
    <scope>NUCLEOTIDE SEQUENCE [LARGE SCALE GENOMIC DNA]</scope>
    <source>
        <strain evidence="4">CPCC 202695</strain>
    </source>
</reference>
<evidence type="ECO:0000313" key="3">
    <source>
        <dbReference type="EMBL" id="SDT16597.1"/>
    </source>
</evidence>